<gene>
    <name evidence="1" type="ORF">V5799_032129</name>
</gene>
<name>A0AAQ4DS23_AMBAM</name>
<dbReference type="AlphaFoldDB" id="A0AAQ4DS23"/>
<organism evidence="1 2">
    <name type="scientific">Amblyomma americanum</name>
    <name type="common">Lone star tick</name>
    <dbReference type="NCBI Taxonomy" id="6943"/>
    <lineage>
        <taxon>Eukaryota</taxon>
        <taxon>Metazoa</taxon>
        <taxon>Ecdysozoa</taxon>
        <taxon>Arthropoda</taxon>
        <taxon>Chelicerata</taxon>
        <taxon>Arachnida</taxon>
        <taxon>Acari</taxon>
        <taxon>Parasitiformes</taxon>
        <taxon>Ixodida</taxon>
        <taxon>Ixodoidea</taxon>
        <taxon>Ixodidae</taxon>
        <taxon>Amblyomminae</taxon>
        <taxon>Amblyomma</taxon>
    </lineage>
</organism>
<keyword evidence="2" id="KW-1185">Reference proteome</keyword>
<comment type="caution">
    <text evidence="1">The sequence shown here is derived from an EMBL/GenBank/DDBJ whole genome shotgun (WGS) entry which is preliminary data.</text>
</comment>
<dbReference type="Proteomes" id="UP001321473">
    <property type="component" value="Unassembled WGS sequence"/>
</dbReference>
<dbReference type="EMBL" id="JARKHS020027552">
    <property type="protein sequence ID" value="KAK8765263.1"/>
    <property type="molecule type" value="Genomic_DNA"/>
</dbReference>
<accession>A0AAQ4DS23</accession>
<sequence length="75" mass="9076">MKYEERYSLYTIPGTEPRSMEQIFFIAYALDSDSPDELREVLERIRLQDWNHNEPRPEVSCLVASRHAARRHWLR</sequence>
<evidence type="ECO:0000313" key="2">
    <source>
        <dbReference type="Proteomes" id="UP001321473"/>
    </source>
</evidence>
<reference evidence="1 2" key="1">
    <citation type="journal article" date="2023" name="Arcadia Sci">
        <title>De novo assembly of a long-read Amblyomma americanum tick genome.</title>
        <authorList>
            <person name="Chou S."/>
            <person name="Poskanzer K.E."/>
            <person name="Rollins M."/>
            <person name="Thuy-Boun P.S."/>
        </authorList>
    </citation>
    <scope>NUCLEOTIDE SEQUENCE [LARGE SCALE GENOMIC DNA]</scope>
    <source>
        <strain evidence="1">F_SG_1</strain>
        <tissue evidence="1">Salivary glands</tissue>
    </source>
</reference>
<proteinExistence type="predicted"/>
<evidence type="ECO:0000313" key="1">
    <source>
        <dbReference type="EMBL" id="KAK8765263.1"/>
    </source>
</evidence>
<protein>
    <submittedName>
        <fullName evidence="1">Uncharacterized protein</fullName>
    </submittedName>
</protein>